<evidence type="ECO:0000313" key="6">
    <source>
        <dbReference type="Proteomes" id="UP001290861"/>
    </source>
</evidence>
<dbReference type="CDD" id="cd00090">
    <property type="entry name" value="HTH_ARSR"/>
    <property type="match status" value="1"/>
</dbReference>
<dbReference type="EMBL" id="JARVCO010000007">
    <property type="protein sequence ID" value="MDZ8118225.1"/>
    <property type="molecule type" value="Genomic_DNA"/>
</dbReference>
<name>A0ABU5MVL3_9BACT</name>
<keyword evidence="3" id="KW-0804">Transcription</keyword>
<protein>
    <submittedName>
        <fullName evidence="5">Metalloregulator ArsR/SmtB family transcription factor</fullName>
    </submittedName>
</protein>
<keyword evidence="6" id="KW-1185">Reference proteome</keyword>
<dbReference type="InterPro" id="IPR001845">
    <property type="entry name" value="HTH_ArsR_DNA-bd_dom"/>
</dbReference>
<dbReference type="PROSITE" id="PS50987">
    <property type="entry name" value="HTH_ARSR_2"/>
    <property type="match status" value="1"/>
</dbReference>
<dbReference type="Proteomes" id="UP001290861">
    <property type="component" value="Unassembled WGS sequence"/>
</dbReference>
<evidence type="ECO:0000256" key="2">
    <source>
        <dbReference type="ARBA" id="ARBA00023125"/>
    </source>
</evidence>
<evidence type="ECO:0000256" key="3">
    <source>
        <dbReference type="ARBA" id="ARBA00023163"/>
    </source>
</evidence>
<dbReference type="PANTHER" id="PTHR33154">
    <property type="entry name" value="TRANSCRIPTIONAL REGULATOR, ARSR FAMILY"/>
    <property type="match status" value="1"/>
</dbReference>
<evidence type="ECO:0000313" key="5">
    <source>
        <dbReference type="EMBL" id="MDZ8118225.1"/>
    </source>
</evidence>
<organism evidence="5 6">
    <name type="scientific">Pontiella agarivorans</name>
    <dbReference type="NCBI Taxonomy" id="3038953"/>
    <lineage>
        <taxon>Bacteria</taxon>
        <taxon>Pseudomonadati</taxon>
        <taxon>Kiritimatiellota</taxon>
        <taxon>Kiritimatiellia</taxon>
        <taxon>Kiritimatiellales</taxon>
        <taxon>Pontiellaceae</taxon>
        <taxon>Pontiella</taxon>
    </lineage>
</organism>
<dbReference type="Gene3D" id="1.10.10.10">
    <property type="entry name" value="Winged helix-like DNA-binding domain superfamily/Winged helix DNA-binding domain"/>
    <property type="match status" value="1"/>
</dbReference>
<proteinExistence type="predicted"/>
<evidence type="ECO:0000259" key="4">
    <source>
        <dbReference type="PROSITE" id="PS50987"/>
    </source>
</evidence>
<dbReference type="InterPro" id="IPR036388">
    <property type="entry name" value="WH-like_DNA-bd_sf"/>
</dbReference>
<keyword evidence="2" id="KW-0238">DNA-binding</keyword>
<accession>A0ABU5MVL3</accession>
<dbReference type="Pfam" id="PF01022">
    <property type="entry name" value="HTH_5"/>
    <property type="match status" value="1"/>
</dbReference>
<dbReference type="SUPFAM" id="SSF46785">
    <property type="entry name" value="Winged helix' DNA-binding domain"/>
    <property type="match status" value="1"/>
</dbReference>
<dbReference type="RefSeq" id="WP_322608023.1">
    <property type="nucleotide sequence ID" value="NZ_JARVCO010000007.1"/>
</dbReference>
<dbReference type="InterPro" id="IPR036390">
    <property type="entry name" value="WH_DNA-bd_sf"/>
</dbReference>
<feature type="domain" description="HTH arsR-type" evidence="4">
    <location>
        <begin position="1"/>
        <end position="91"/>
    </location>
</feature>
<dbReference type="InterPro" id="IPR051081">
    <property type="entry name" value="HTH_MetalResp_TranReg"/>
</dbReference>
<reference evidence="5 6" key="1">
    <citation type="journal article" date="2024" name="Appl. Environ. Microbiol.">
        <title>Pontiella agarivorans sp. nov., a novel marine anaerobic bacterium capable of degrading macroalgal polysaccharides and fixing nitrogen.</title>
        <authorList>
            <person name="Liu N."/>
            <person name="Kivenson V."/>
            <person name="Peng X."/>
            <person name="Cui Z."/>
            <person name="Lankiewicz T.S."/>
            <person name="Gosselin K.M."/>
            <person name="English C.J."/>
            <person name="Blair E.M."/>
            <person name="O'Malley M.A."/>
            <person name="Valentine D.L."/>
        </authorList>
    </citation>
    <scope>NUCLEOTIDE SEQUENCE [LARGE SCALE GENOMIC DNA]</scope>
    <source>
        <strain evidence="5 6">NLcol2</strain>
    </source>
</reference>
<dbReference type="SMART" id="SM00418">
    <property type="entry name" value="HTH_ARSR"/>
    <property type="match status" value="1"/>
</dbReference>
<sequence>MEHTLDILKALSDKNRMRVVAALGRFDELCACQVTELLQVKGATVSRHMAILQKAGLVGSRKDGRWVYFFLTKPAGSEPLFQWLEQSLAGEQVEADFRTLEKIVALTREDLCRMQRGEDCCP</sequence>
<gene>
    <name evidence="5" type="ORF">P9H32_06240</name>
</gene>
<dbReference type="NCBIfam" id="NF033788">
    <property type="entry name" value="HTH_metalloreg"/>
    <property type="match status" value="1"/>
</dbReference>
<dbReference type="PANTHER" id="PTHR33154:SF18">
    <property type="entry name" value="ARSENICAL RESISTANCE OPERON REPRESSOR"/>
    <property type="match status" value="1"/>
</dbReference>
<keyword evidence="1" id="KW-0805">Transcription regulation</keyword>
<dbReference type="InterPro" id="IPR011991">
    <property type="entry name" value="ArsR-like_HTH"/>
</dbReference>
<evidence type="ECO:0000256" key="1">
    <source>
        <dbReference type="ARBA" id="ARBA00023015"/>
    </source>
</evidence>
<dbReference type="PRINTS" id="PR00778">
    <property type="entry name" value="HTHARSR"/>
</dbReference>
<comment type="caution">
    <text evidence="5">The sequence shown here is derived from an EMBL/GenBank/DDBJ whole genome shotgun (WGS) entry which is preliminary data.</text>
</comment>